<dbReference type="Pfam" id="PF16919">
    <property type="entry name" value="PknG_rubred"/>
    <property type="match status" value="1"/>
</dbReference>
<evidence type="ECO:0000256" key="6">
    <source>
        <dbReference type="ARBA" id="ARBA00022777"/>
    </source>
</evidence>
<evidence type="ECO:0000259" key="11">
    <source>
        <dbReference type="PROSITE" id="PS50011"/>
    </source>
</evidence>
<comment type="catalytic activity">
    <reaction evidence="9">
        <text>L-seryl-[protein] + ATP = O-phospho-L-seryl-[protein] + ADP + H(+)</text>
        <dbReference type="Rhea" id="RHEA:17989"/>
        <dbReference type="Rhea" id="RHEA-COMP:9863"/>
        <dbReference type="Rhea" id="RHEA-COMP:11604"/>
        <dbReference type="ChEBI" id="CHEBI:15378"/>
        <dbReference type="ChEBI" id="CHEBI:29999"/>
        <dbReference type="ChEBI" id="CHEBI:30616"/>
        <dbReference type="ChEBI" id="CHEBI:83421"/>
        <dbReference type="ChEBI" id="CHEBI:456216"/>
        <dbReference type="EC" id="2.7.11.1"/>
    </reaction>
</comment>
<dbReference type="Gene3D" id="1.25.40.10">
    <property type="entry name" value="Tetratricopeptide repeat domain"/>
    <property type="match status" value="1"/>
</dbReference>
<evidence type="ECO:0000256" key="4">
    <source>
        <dbReference type="ARBA" id="ARBA00022679"/>
    </source>
</evidence>
<sequence length="723" mass="77161">MIPVDDQGGLSLPSLPTRPVPARFPAPPPGGGAVAGAAPASSSRLGATALGSAIATASRDAQPHSASSQWLREKRLGAGVTVVPTPEVQDPLDAVMEHPELAEEKRYCSACGEPVGRAREGVPGRTRGFCAACGTRFDFAPSLSPGELVGGQYEVVGCIAHGGLGWIYLARDRNVAGRWVVLKGLLNADSTEAYDVAVAEREFLAEVEHPLIVDIYNFARHDGAGYTVMEYVGGRSLKELRRERRTPFPPDHAVAYMLEIMPAFTYVHERGLLYCDFKPDNVIVQGDTVKLIDLGGVRRMSDMTSLIYGTRGFQAAEVSQSGPSVASDIYTIGRTLATLVLDLAGTSVHEHSLPPVDETPLFARYDSLHRWLVKACHPSRDDRFLTVDEARGQLLGVLREVVARDRTGSGGATTSAASALFGVPPADGSGGPLHWDEMPALAPDPGDPMTSWLAGVNITDPAARMDQLTLAPRRTVEVLLAEARAALETGDLTRVRDTVARILSLDPWEWRAAWMEGLARLAAGDAALAAASFNAVYGQVPGELAPKLALACACEQSGELGVAHEMYAVCARTDANYTGAAAFGLARVRLARGDLDGALDALDFVVPTRGSYGDARLARARLLIDSGRGLPSLAQAAEVIDDAPVPARMRAQVVVEALQRALDHVLRDGPSQGIRVAGAEATEPSLRDALEAGLRRLAQLTENRRARVTLVDRANSVRRWTLR</sequence>
<evidence type="ECO:0000256" key="1">
    <source>
        <dbReference type="ARBA" id="ARBA00012513"/>
    </source>
</evidence>
<reference evidence="12 13" key="1">
    <citation type="journal article" date="2021" name="Arch. Microbiol.">
        <title>Myceligenerans indicum sp. nov., an actinobacterium isolated from mangrove sediment of Sundarbans, India.</title>
        <authorList>
            <person name="Asha K."/>
            <person name="Bhadury P."/>
        </authorList>
    </citation>
    <scope>NUCLEOTIDE SEQUENCE [LARGE SCALE GENOMIC DNA]</scope>
    <source>
        <strain evidence="12 13">I2</strain>
    </source>
</reference>
<keyword evidence="7" id="KW-0067">ATP-binding</keyword>
<dbReference type="Proteomes" id="UP000675409">
    <property type="component" value="Unassembled WGS sequence"/>
</dbReference>
<keyword evidence="3" id="KW-0723">Serine/threonine-protein kinase</keyword>
<keyword evidence="13" id="KW-1185">Reference proteome</keyword>
<dbReference type="PROSITE" id="PS50011">
    <property type="entry name" value="PROTEIN_KINASE_DOM"/>
    <property type="match status" value="1"/>
</dbReference>
<dbReference type="InterPro" id="IPR008271">
    <property type="entry name" value="Ser/Thr_kinase_AS"/>
</dbReference>
<dbReference type="Gene3D" id="1.10.510.10">
    <property type="entry name" value="Transferase(Phosphotransferase) domain 1"/>
    <property type="match status" value="1"/>
</dbReference>
<feature type="region of interest" description="Disordered" evidence="10">
    <location>
        <begin position="1"/>
        <end position="39"/>
    </location>
</feature>
<keyword evidence="4" id="KW-0808">Transferase</keyword>
<dbReference type="SMART" id="SM00220">
    <property type="entry name" value="S_TKc"/>
    <property type="match status" value="1"/>
</dbReference>
<dbReference type="PROSITE" id="PS00108">
    <property type="entry name" value="PROTEIN_KINASE_ST"/>
    <property type="match status" value="1"/>
</dbReference>
<dbReference type="PANTHER" id="PTHR24363">
    <property type="entry name" value="SERINE/THREONINE PROTEIN KINASE"/>
    <property type="match status" value="1"/>
</dbReference>
<evidence type="ECO:0000256" key="8">
    <source>
        <dbReference type="ARBA" id="ARBA00047899"/>
    </source>
</evidence>
<evidence type="ECO:0000256" key="5">
    <source>
        <dbReference type="ARBA" id="ARBA00022741"/>
    </source>
</evidence>
<dbReference type="InterPro" id="IPR000719">
    <property type="entry name" value="Prot_kinase_dom"/>
</dbReference>
<evidence type="ECO:0000256" key="2">
    <source>
        <dbReference type="ARBA" id="ARBA00014676"/>
    </source>
</evidence>
<dbReference type="Gene3D" id="3.30.200.20">
    <property type="entry name" value="Phosphorylase Kinase, domain 1"/>
    <property type="match status" value="1"/>
</dbReference>
<dbReference type="EMBL" id="JABBYC010000021">
    <property type="protein sequence ID" value="MBL0887087.1"/>
    <property type="molecule type" value="Genomic_DNA"/>
</dbReference>
<evidence type="ECO:0000256" key="3">
    <source>
        <dbReference type="ARBA" id="ARBA00022527"/>
    </source>
</evidence>
<dbReference type="InterPro" id="IPR031636">
    <property type="entry name" value="PknG_TPR"/>
</dbReference>
<evidence type="ECO:0000313" key="13">
    <source>
        <dbReference type="Proteomes" id="UP000675409"/>
    </source>
</evidence>
<protein>
    <recommendedName>
        <fullName evidence="2">Serine/threonine-protein kinase PknG</fullName>
        <ecNumber evidence="1">2.7.11.1</ecNumber>
    </recommendedName>
</protein>
<evidence type="ECO:0000256" key="10">
    <source>
        <dbReference type="SAM" id="MobiDB-lite"/>
    </source>
</evidence>
<gene>
    <name evidence="12" type="ORF">HGK34_12495</name>
</gene>
<name>A0ABS1LNF9_9MICO</name>
<feature type="domain" description="Protein kinase" evidence="11">
    <location>
        <begin position="153"/>
        <end position="421"/>
    </location>
</feature>
<dbReference type="SUPFAM" id="SSF56112">
    <property type="entry name" value="Protein kinase-like (PK-like)"/>
    <property type="match status" value="1"/>
</dbReference>
<dbReference type="PANTHER" id="PTHR24363:SF0">
    <property type="entry name" value="SERINE_THREONINE KINASE LIKE DOMAIN CONTAINING 1"/>
    <property type="match status" value="1"/>
</dbReference>
<accession>A0ABS1LNF9</accession>
<dbReference type="RefSeq" id="WP_201847742.1">
    <property type="nucleotide sequence ID" value="NZ_JABBYC010000021.1"/>
</dbReference>
<keyword evidence="6 12" id="KW-0418">Kinase</keyword>
<dbReference type="GO" id="GO:0016301">
    <property type="term" value="F:kinase activity"/>
    <property type="evidence" value="ECO:0007669"/>
    <property type="project" value="UniProtKB-KW"/>
</dbReference>
<dbReference type="CDD" id="cd14014">
    <property type="entry name" value="STKc_PknB_like"/>
    <property type="match status" value="1"/>
</dbReference>
<dbReference type="InterPro" id="IPR031634">
    <property type="entry name" value="PknG_rubred"/>
</dbReference>
<dbReference type="Pfam" id="PF16918">
    <property type="entry name" value="PknG_TPR"/>
    <property type="match status" value="1"/>
</dbReference>
<dbReference type="InterPro" id="IPR011009">
    <property type="entry name" value="Kinase-like_dom_sf"/>
</dbReference>
<feature type="compositionally biased region" description="Pro residues" evidence="10">
    <location>
        <begin position="16"/>
        <end position="30"/>
    </location>
</feature>
<dbReference type="InterPro" id="IPR011990">
    <property type="entry name" value="TPR-like_helical_dom_sf"/>
</dbReference>
<dbReference type="SUPFAM" id="SSF48452">
    <property type="entry name" value="TPR-like"/>
    <property type="match status" value="1"/>
</dbReference>
<evidence type="ECO:0000313" key="12">
    <source>
        <dbReference type="EMBL" id="MBL0887087.1"/>
    </source>
</evidence>
<keyword evidence="5" id="KW-0547">Nucleotide-binding</keyword>
<comment type="catalytic activity">
    <reaction evidence="8">
        <text>L-threonyl-[protein] + ATP = O-phospho-L-threonyl-[protein] + ADP + H(+)</text>
        <dbReference type="Rhea" id="RHEA:46608"/>
        <dbReference type="Rhea" id="RHEA-COMP:11060"/>
        <dbReference type="Rhea" id="RHEA-COMP:11605"/>
        <dbReference type="ChEBI" id="CHEBI:15378"/>
        <dbReference type="ChEBI" id="CHEBI:30013"/>
        <dbReference type="ChEBI" id="CHEBI:30616"/>
        <dbReference type="ChEBI" id="CHEBI:61977"/>
        <dbReference type="ChEBI" id="CHEBI:456216"/>
        <dbReference type="EC" id="2.7.11.1"/>
    </reaction>
</comment>
<dbReference type="EC" id="2.7.11.1" evidence="1"/>
<proteinExistence type="predicted"/>
<comment type="caution">
    <text evidence="12">The sequence shown here is derived from an EMBL/GenBank/DDBJ whole genome shotgun (WGS) entry which is preliminary data.</text>
</comment>
<organism evidence="12 13">
    <name type="scientific">Myceligenerans indicum</name>
    <dbReference type="NCBI Taxonomy" id="2593663"/>
    <lineage>
        <taxon>Bacteria</taxon>
        <taxon>Bacillati</taxon>
        <taxon>Actinomycetota</taxon>
        <taxon>Actinomycetes</taxon>
        <taxon>Micrococcales</taxon>
        <taxon>Promicromonosporaceae</taxon>
        <taxon>Myceligenerans</taxon>
    </lineage>
</organism>
<dbReference type="Pfam" id="PF00069">
    <property type="entry name" value="Pkinase"/>
    <property type="match status" value="1"/>
</dbReference>
<evidence type="ECO:0000256" key="7">
    <source>
        <dbReference type="ARBA" id="ARBA00022840"/>
    </source>
</evidence>
<evidence type="ECO:0000256" key="9">
    <source>
        <dbReference type="ARBA" id="ARBA00048679"/>
    </source>
</evidence>